<feature type="compositionally biased region" description="Low complexity" evidence="2">
    <location>
        <begin position="171"/>
        <end position="198"/>
    </location>
</feature>
<feature type="transmembrane region" description="Helical" evidence="3">
    <location>
        <begin position="461"/>
        <end position="484"/>
    </location>
</feature>
<evidence type="ECO:0000313" key="5">
    <source>
        <dbReference type="EMBL" id="CDJ31317.1"/>
    </source>
</evidence>
<feature type="region of interest" description="Disordered" evidence="2">
    <location>
        <begin position="835"/>
        <end position="942"/>
    </location>
</feature>
<dbReference type="InterPro" id="IPR036961">
    <property type="entry name" value="Kinesin_motor_dom_sf"/>
</dbReference>
<feature type="region of interest" description="Disordered" evidence="2">
    <location>
        <begin position="1011"/>
        <end position="1037"/>
    </location>
</feature>
<dbReference type="OrthoDB" id="348738at2759"/>
<dbReference type="EMBL" id="HG683178">
    <property type="protein sequence ID" value="CDJ31317.1"/>
    <property type="molecule type" value="Genomic_DNA"/>
</dbReference>
<keyword evidence="3" id="KW-0472">Membrane</keyword>
<evidence type="ECO:0000256" key="3">
    <source>
        <dbReference type="SAM" id="Phobius"/>
    </source>
</evidence>
<dbReference type="SUPFAM" id="SSF52540">
    <property type="entry name" value="P-loop containing nucleoside triphosphate hydrolases"/>
    <property type="match status" value="1"/>
</dbReference>
<feature type="region of interest" description="Disordered" evidence="2">
    <location>
        <begin position="666"/>
        <end position="692"/>
    </location>
</feature>
<dbReference type="VEuPathDB" id="ToxoDB:EMH_0008700"/>
<feature type="compositionally biased region" description="Low complexity" evidence="2">
    <location>
        <begin position="1224"/>
        <end position="1247"/>
    </location>
</feature>
<dbReference type="RefSeq" id="XP_013353882.1">
    <property type="nucleotide sequence ID" value="XM_013498428.1"/>
</dbReference>
<feature type="transmembrane region" description="Helical" evidence="3">
    <location>
        <begin position="361"/>
        <end position="382"/>
    </location>
</feature>
<dbReference type="Pfam" id="PF00225">
    <property type="entry name" value="Kinesin"/>
    <property type="match status" value="2"/>
</dbReference>
<dbReference type="Proteomes" id="UP000030744">
    <property type="component" value="Unassembled WGS sequence"/>
</dbReference>
<dbReference type="GO" id="GO:0005871">
    <property type="term" value="C:kinesin complex"/>
    <property type="evidence" value="ECO:0007669"/>
    <property type="project" value="TreeGrafter"/>
</dbReference>
<feature type="transmembrane region" description="Helical" evidence="3">
    <location>
        <begin position="491"/>
        <end position="513"/>
    </location>
</feature>
<reference evidence="5" key="2">
    <citation type="submission" date="2013-10" db="EMBL/GenBank/DDBJ databases">
        <authorList>
            <person name="Aslett M."/>
        </authorList>
    </citation>
    <scope>NUCLEOTIDE SEQUENCE [LARGE SCALE GENOMIC DNA]</scope>
    <source>
        <strain evidence="5">Houghton</strain>
    </source>
</reference>
<feature type="region of interest" description="Disordered" evidence="2">
    <location>
        <begin position="745"/>
        <end position="784"/>
    </location>
</feature>
<dbReference type="GeneID" id="25375859"/>
<protein>
    <submittedName>
        <fullName evidence="5">Sugar permease, putative</fullName>
    </submittedName>
</protein>
<keyword evidence="6" id="KW-1185">Reference proteome</keyword>
<dbReference type="Gene3D" id="1.20.1250.20">
    <property type="entry name" value="MFS general substrate transporter like domains"/>
    <property type="match status" value="1"/>
</dbReference>
<dbReference type="SMART" id="SM00129">
    <property type="entry name" value="KISc"/>
    <property type="match status" value="1"/>
</dbReference>
<dbReference type="GO" id="GO:0008017">
    <property type="term" value="F:microtubule binding"/>
    <property type="evidence" value="ECO:0007669"/>
    <property type="project" value="InterPro"/>
</dbReference>
<sequence>MVVTRQGTVTSPAGPPAGGAAAAAAGAAADAAAAAPKGRSPLRAAAQQRAPSRKKRGAASPAAKAAAHRQGRGAAASPGASPRAAAAGRQAAAATPRVHIASRAEVLPGPSTAGPGRRSPAERPLYRGGALKERLQTGPLPFVRQMSDMSDMEATEAENAAALTPRRRRAAAAAAEAEQELTRQSSSSSNSSSSSSSSRQARGTSRPEQNEALEDATAFGGLRARRSSSSSSSSSIMNRSSSSSSSSSRSSSSSSSSIRLSDGKLGQLLLTYFCYASLYLTRKPFASCKREFELQLGLSAAALGGIDSVFLSAYAASQLLLAPALLAAAAAVAAAAAAAAEAAAAKQTLKQELQQQQQHYHTFYCTYFDAGGVFGSVAVGWLSDKYMRGRRMLLLSPLCCLSAAAVLLLHSSLLWGPPGDLGFAAQGALLLAGAAIAAPDSVLGAAAAADACTEEEAADDGFAAAAACIVNGSGSVGSIVQGLLTPTLFSLYGWGGVFNFLGVMAVMGGAALLPNAIEDVEGPPMSFLSAEKASRAPPSQVTGGPPSAAASYTGVQTFLRIRPSSPASSRGPPTTGCLALWAPDPVPLPQQSGVPGWPPPVEAPAGEGPPKEEPQQGGPSQVGASAEGVLGAPLGAPIPFAAGLQCEEQQSLKGLLSLAAGRSRTQTCSIEQQGGPPIDSKPSPAPQTHATPPLLQPAAAVVLLAPRGPQAPAAGASSKTAVKRGCGAPLDCRGPSCSSTLTAATEVPPAAASRERAPARQHQGSLGAPKGAPKGAPGAPVSASGVRGTAGPFGFCGVFAESCRQEVLFDRVGRPAAEAVLRGINACIAVHGASGSGKTYTMVGPPGLLHHRRTNSSKSSSSSSSSSSSNSSSSSSSNSSSNSSCSSNGTSNNSNNSNCSTKNNSSAASSNSSSNSSNSSNCSNSSSNSSNSSSSSSSSKENWGLALRTVEFVVEAVRGRQGGGPPPSAAPTVSLSAVEVYCGRARSLLGPPEGPPRGPAAHAKILKRLPQQRGPSSSVQGAPGAPEAAGAPGGPWGPSGIWVEVGSAEEAVAAAATALSRRVCRATHANSSSSRSHVLLCLSIHNKDTLQKGPRLYLLDLAGAERQPMERWGPPEGGPPLYPPLKEQSGALFAHEAASISKSLSVFMAVLTALATHCTSARLKTKTQGPTGGPQGGPPGGPQGAPLSLLLHGRRPALRAADAITPTGAPNKKGFGLGGPPTQPSSSSKCSSSSSAAAVGAPRPRGFGAPGGPPVRFRDSCLTVALKDVLDGCGHVSLVFTVSSKEADRGPTLQTLRFAALASRLA</sequence>
<gene>
    <name evidence="5" type="ORF">EMH_0008700</name>
</gene>
<feature type="transmembrane region" description="Helical" evidence="3">
    <location>
        <begin position="428"/>
        <end position="449"/>
    </location>
</feature>
<organism evidence="5 6">
    <name type="scientific">Eimeria mitis</name>
    <dbReference type="NCBI Taxonomy" id="44415"/>
    <lineage>
        <taxon>Eukaryota</taxon>
        <taxon>Sar</taxon>
        <taxon>Alveolata</taxon>
        <taxon>Apicomplexa</taxon>
        <taxon>Conoidasida</taxon>
        <taxon>Coccidia</taxon>
        <taxon>Eucoccidiorida</taxon>
        <taxon>Eimeriorina</taxon>
        <taxon>Eimeriidae</taxon>
        <taxon>Eimeria</taxon>
    </lineage>
</organism>
<evidence type="ECO:0000259" key="4">
    <source>
        <dbReference type="PROSITE" id="PS50067"/>
    </source>
</evidence>
<feature type="compositionally biased region" description="Low complexity" evidence="2">
    <location>
        <begin position="72"/>
        <end position="94"/>
    </location>
</feature>
<keyword evidence="1" id="KW-0547">Nucleotide-binding</keyword>
<dbReference type="GO" id="GO:0005874">
    <property type="term" value="C:microtubule"/>
    <property type="evidence" value="ECO:0007669"/>
    <property type="project" value="TreeGrafter"/>
</dbReference>
<dbReference type="GO" id="GO:0007018">
    <property type="term" value="P:microtubule-based movement"/>
    <property type="evidence" value="ECO:0007669"/>
    <property type="project" value="InterPro"/>
</dbReference>
<feature type="domain" description="Kinesin motor" evidence="4">
    <location>
        <begin position="768"/>
        <end position="1305"/>
    </location>
</feature>
<evidence type="ECO:0000313" key="6">
    <source>
        <dbReference type="Proteomes" id="UP000030744"/>
    </source>
</evidence>
<accession>U6K4Q8</accession>
<dbReference type="PANTHER" id="PTHR24115:SF9">
    <property type="entry name" value="KINESIN HEAVY CHAIN"/>
    <property type="match status" value="1"/>
</dbReference>
<name>U6K4Q8_9EIME</name>
<dbReference type="Gene3D" id="3.40.850.10">
    <property type="entry name" value="Kinesin motor domain"/>
    <property type="match status" value="1"/>
</dbReference>
<keyword evidence="3" id="KW-1133">Transmembrane helix</keyword>
<dbReference type="SUPFAM" id="SSF103473">
    <property type="entry name" value="MFS general substrate transporter"/>
    <property type="match status" value="1"/>
</dbReference>
<keyword evidence="1" id="KW-0505">Motor protein</keyword>
<dbReference type="InterPro" id="IPR027640">
    <property type="entry name" value="Kinesin-like_fam"/>
</dbReference>
<evidence type="ECO:0000256" key="2">
    <source>
        <dbReference type="SAM" id="MobiDB-lite"/>
    </source>
</evidence>
<feature type="compositionally biased region" description="Low complexity" evidence="2">
    <location>
        <begin position="227"/>
        <end position="259"/>
    </location>
</feature>
<dbReference type="InterPro" id="IPR001752">
    <property type="entry name" value="Kinesin_motor_dom"/>
</dbReference>
<proteinExistence type="inferred from homology"/>
<keyword evidence="3" id="KW-0812">Transmembrane</keyword>
<feature type="transmembrane region" description="Helical" evidence="3">
    <location>
        <begin position="394"/>
        <end position="416"/>
    </location>
</feature>
<feature type="region of interest" description="Disordered" evidence="2">
    <location>
        <begin position="1"/>
        <end position="259"/>
    </location>
</feature>
<feature type="compositionally biased region" description="Polar residues" evidence="2">
    <location>
        <begin position="1"/>
        <end position="11"/>
    </location>
</feature>
<dbReference type="PRINTS" id="PR00380">
    <property type="entry name" value="KINESINHEAVY"/>
</dbReference>
<feature type="compositionally biased region" description="Low complexity" evidence="2">
    <location>
        <begin position="562"/>
        <end position="576"/>
    </location>
</feature>
<feature type="compositionally biased region" description="Low complexity" evidence="2">
    <location>
        <begin position="856"/>
        <end position="939"/>
    </location>
</feature>
<feature type="region of interest" description="Disordered" evidence="2">
    <location>
        <begin position="1204"/>
        <end position="1252"/>
    </location>
</feature>
<feature type="compositionally biased region" description="Low complexity" evidence="2">
    <location>
        <begin position="1021"/>
        <end position="1030"/>
    </location>
</feature>
<feature type="transmembrane region" description="Helical" evidence="3">
    <location>
        <begin position="320"/>
        <end position="340"/>
    </location>
</feature>
<keyword evidence="1" id="KW-0067">ATP-binding</keyword>
<dbReference type="GO" id="GO:0030705">
    <property type="term" value="P:cytoskeleton-dependent intracellular transport"/>
    <property type="evidence" value="ECO:0007669"/>
    <property type="project" value="TreeGrafter"/>
</dbReference>
<dbReference type="InterPro" id="IPR036259">
    <property type="entry name" value="MFS_trans_sf"/>
</dbReference>
<feature type="region of interest" description="Disordered" evidence="2">
    <location>
        <begin position="528"/>
        <end position="549"/>
    </location>
</feature>
<feature type="compositionally biased region" description="Basic and acidic residues" evidence="2">
    <location>
        <begin position="119"/>
        <end position="135"/>
    </location>
</feature>
<feature type="compositionally biased region" description="Low complexity" evidence="2">
    <location>
        <begin position="767"/>
        <end position="784"/>
    </location>
</feature>
<dbReference type="GO" id="GO:0008574">
    <property type="term" value="F:plus-end-directed microtubule motor activity"/>
    <property type="evidence" value="ECO:0007669"/>
    <property type="project" value="TreeGrafter"/>
</dbReference>
<dbReference type="GO" id="GO:0016887">
    <property type="term" value="F:ATP hydrolysis activity"/>
    <property type="evidence" value="ECO:0007669"/>
    <property type="project" value="TreeGrafter"/>
</dbReference>
<dbReference type="PANTHER" id="PTHR24115">
    <property type="entry name" value="KINESIN-RELATED"/>
    <property type="match status" value="1"/>
</dbReference>
<feature type="region of interest" description="Disordered" evidence="2">
    <location>
        <begin position="1164"/>
        <end position="1188"/>
    </location>
</feature>
<evidence type="ECO:0000256" key="1">
    <source>
        <dbReference type="PROSITE-ProRule" id="PRU00283"/>
    </source>
</evidence>
<comment type="similarity">
    <text evidence="1">Belongs to the TRAFAC class myosin-kinesin ATPase superfamily. Kinesin family.</text>
</comment>
<dbReference type="InterPro" id="IPR027417">
    <property type="entry name" value="P-loop_NTPase"/>
</dbReference>
<feature type="compositionally biased region" description="Low complexity" evidence="2">
    <location>
        <begin position="18"/>
        <end position="36"/>
    </location>
</feature>
<feature type="region of interest" description="Disordered" evidence="2">
    <location>
        <begin position="562"/>
        <end position="627"/>
    </location>
</feature>
<dbReference type="GO" id="GO:0005524">
    <property type="term" value="F:ATP binding"/>
    <property type="evidence" value="ECO:0007669"/>
    <property type="project" value="UniProtKB-UniRule"/>
</dbReference>
<reference evidence="5" key="1">
    <citation type="submission" date="2013-10" db="EMBL/GenBank/DDBJ databases">
        <title>Genomic analysis of the causative agents of coccidiosis in chickens.</title>
        <authorList>
            <person name="Reid A.J."/>
            <person name="Blake D."/>
            <person name="Billington K."/>
            <person name="Browne H."/>
            <person name="Dunn M."/>
            <person name="Hung S."/>
            <person name="Kawahara F."/>
            <person name="Miranda-Saavedra D."/>
            <person name="Mourier T."/>
            <person name="Nagra H."/>
            <person name="Otto T.D."/>
            <person name="Rawlings N."/>
            <person name="Sanchez A."/>
            <person name="Sanders M."/>
            <person name="Subramaniam C."/>
            <person name="Tay Y."/>
            <person name="Dear P."/>
            <person name="Doerig C."/>
            <person name="Gruber A."/>
            <person name="Parkinson J."/>
            <person name="Shirley M."/>
            <person name="Wan K.L."/>
            <person name="Berriman M."/>
            <person name="Tomley F."/>
            <person name="Pain A."/>
        </authorList>
    </citation>
    <scope>NUCLEOTIDE SEQUENCE [LARGE SCALE GENOMIC DNA]</scope>
    <source>
        <strain evidence="5">Houghton</strain>
    </source>
</reference>
<feature type="binding site" evidence="1">
    <location>
        <begin position="832"/>
        <end position="839"/>
    </location>
    <ligand>
        <name>ATP</name>
        <dbReference type="ChEBI" id="CHEBI:30616"/>
    </ligand>
</feature>
<dbReference type="PROSITE" id="PS50067">
    <property type="entry name" value="KINESIN_MOTOR_2"/>
    <property type="match status" value="1"/>
</dbReference>